<evidence type="ECO:0000313" key="3">
    <source>
        <dbReference type="Proteomes" id="UP000006512"/>
    </source>
</evidence>
<dbReference type="EMBL" id="GL883078">
    <property type="protein sequence ID" value="EGF91633.1"/>
    <property type="molecule type" value="Genomic_DNA"/>
</dbReference>
<gene>
    <name evidence="2" type="ORF">ABI_30490</name>
</gene>
<protein>
    <submittedName>
        <fullName evidence="2">Uncharacterized protein</fullName>
    </submittedName>
</protein>
<organism evidence="2 3">
    <name type="scientific">Asticcacaulis biprosthecium C19</name>
    <dbReference type="NCBI Taxonomy" id="715226"/>
    <lineage>
        <taxon>Bacteria</taxon>
        <taxon>Pseudomonadati</taxon>
        <taxon>Pseudomonadota</taxon>
        <taxon>Alphaproteobacteria</taxon>
        <taxon>Caulobacterales</taxon>
        <taxon>Caulobacteraceae</taxon>
        <taxon>Asticcacaulis</taxon>
    </lineage>
</organism>
<evidence type="ECO:0000256" key="1">
    <source>
        <dbReference type="SAM" id="MobiDB-lite"/>
    </source>
</evidence>
<reference evidence="3" key="1">
    <citation type="submission" date="2011-03" db="EMBL/GenBank/DDBJ databases">
        <title>Draft genome sequence of Brevundimonas diminuta.</title>
        <authorList>
            <person name="Brown P.J.B."/>
            <person name="Buechlein A."/>
            <person name="Hemmerich C."/>
            <person name="Brun Y.V."/>
        </authorList>
    </citation>
    <scope>NUCLEOTIDE SEQUENCE [LARGE SCALE GENOMIC DNA]</scope>
    <source>
        <strain evidence="3">C19</strain>
    </source>
</reference>
<keyword evidence="3" id="KW-1185">Reference proteome</keyword>
<accession>F4QN42</accession>
<sequence length="78" mass="8993">MRADRGRRQGAHRDQRHGHQKASHTRRGQTHGHLLRALCTALVVMVALPAQPHNRQDKHLTYAKSDQTNLNLLNFFNH</sequence>
<feature type="compositionally biased region" description="Basic residues" evidence="1">
    <location>
        <begin position="14"/>
        <end position="31"/>
    </location>
</feature>
<evidence type="ECO:0000313" key="2">
    <source>
        <dbReference type="EMBL" id="EGF91633.1"/>
    </source>
</evidence>
<name>F4QN42_9CAUL</name>
<dbReference type="AlphaFoldDB" id="F4QN42"/>
<feature type="region of interest" description="Disordered" evidence="1">
    <location>
        <begin position="1"/>
        <end position="31"/>
    </location>
</feature>
<dbReference type="HOGENOM" id="CLU_2614355_0_0_5"/>
<dbReference type="Proteomes" id="UP000006512">
    <property type="component" value="Unassembled WGS sequence"/>
</dbReference>
<feature type="compositionally biased region" description="Basic and acidic residues" evidence="1">
    <location>
        <begin position="1"/>
        <end position="13"/>
    </location>
</feature>
<proteinExistence type="predicted"/>
<dbReference type="STRING" id="715226.ABI_30490"/>